<dbReference type="InterPro" id="IPR000182">
    <property type="entry name" value="GNAT_dom"/>
</dbReference>
<dbReference type="EMBL" id="CAKMMG010000001">
    <property type="protein sequence ID" value="CAH1194156.1"/>
    <property type="molecule type" value="Genomic_DNA"/>
</dbReference>
<dbReference type="Pfam" id="PF12746">
    <property type="entry name" value="GNAT_acetyltran"/>
    <property type="match status" value="1"/>
</dbReference>
<accession>A0ABM9BSK7</accession>
<dbReference type="PANTHER" id="PTHR31143:SF2">
    <property type="entry name" value="FR47-LIKE DOMAIN-CONTAINING PROTEIN-RELATED"/>
    <property type="match status" value="1"/>
</dbReference>
<organism evidence="2 3">
    <name type="scientific">Paenibacillus auburnensis</name>
    <dbReference type="NCBI Taxonomy" id="2905649"/>
    <lineage>
        <taxon>Bacteria</taxon>
        <taxon>Bacillati</taxon>
        <taxon>Bacillota</taxon>
        <taxon>Bacilli</taxon>
        <taxon>Bacillales</taxon>
        <taxon>Paenibacillaceae</taxon>
        <taxon>Paenibacillus</taxon>
    </lineage>
</organism>
<dbReference type="Proteomes" id="UP000838324">
    <property type="component" value="Unassembled WGS sequence"/>
</dbReference>
<dbReference type="SUPFAM" id="SSF55729">
    <property type="entry name" value="Acyl-CoA N-acyltransferases (Nat)"/>
    <property type="match status" value="1"/>
</dbReference>
<dbReference type="InterPro" id="IPR027365">
    <property type="entry name" value="GNAT_acetyltra_YdfB-like"/>
</dbReference>
<feature type="domain" description="N-acetyltransferase" evidence="1">
    <location>
        <begin position="144"/>
        <end position="280"/>
    </location>
</feature>
<keyword evidence="3" id="KW-1185">Reference proteome</keyword>
<reference evidence="2" key="1">
    <citation type="submission" date="2022-01" db="EMBL/GenBank/DDBJ databases">
        <authorList>
            <person name="Criscuolo A."/>
        </authorList>
    </citation>
    <scope>NUCLEOTIDE SEQUENCE</scope>
    <source>
        <strain evidence="2">CIP111892</strain>
    </source>
</reference>
<gene>
    <name evidence="2" type="ORF">PAECIP111892_01431</name>
</gene>
<name>A0ABM9BSK7_9BACL</name>
<comment type="caution">
    <text evidence="2">The sequence shown here is derived from an EMBL/GenBank/DDBJ whole genome shotgun (WGS) entry which is preliminary data.</text>
</comment>
<evidence type="ECO:0000259" key="1">
    <source>
        <dbReference type="PROSITE" id="PS51186"/>
    </source>
</evidence>
<evidence type="ECO:0000313" key="3">
    <source>
        <dbReference type="Proteomes" id="UP000838324"/>
    </source>
</evidence>
<dbReference type="PANTHER" id="PTHR31143">
    <property type="match status" value="1"/>
</dbReference>
<sequence>MIELESKDYYLALAVLDQVKINTLFARSVLEQNIGGKVFADCADSPRAFYVVHSYGMSLLFGHRGDEVFERSLFDYLTNKAETRRTAEWLQADPAGDWTSLIDSIRTMHNGMLDNGAEISETNNPRAIQLNTRVNFRFDRQAYLTAREQYFKQDELIVQTTKEQFDALAEGVVPRFFWRDAAHFESEGIGYTLLRDGEIAATAFSACCAQNQLEIGIETAHKYRGKGYALSVSSALIDYCLERGLEPVWACRLENEGSYNLAQKLGFVPVLNLPYYRLAY</sequence>
<protein>
    <recommendedName>
        <fullName evidence="1">N-acetyltransferase domain-containing protein</fullName>
    </recommendedName>
</protein>
<dbReference type="InterPro" id="IPR016181">
    <property type="entry name" value="Acyl_CoA_acyltransferase"/>
</dbReference>
<dbReference type="PROSITE" id="PS51186">
    <property type="entry name" value="GNAT"/>
    <property type="match status" value="1"/>
</dbReference>
<evidence type="ECO:0000313" key="2">
    <source>
        <dbReference type="EMBL" id="CAH1194156.1"/>
    </source>
</evidence>
<proteinExistence type="predicted"/>
<dbReference type="Gene3D" id="3.40.630.30">
    <property type="match status" value="1"/>
</dbReference>